<dbReference type="OrthoDB" id="9811746at2"/>
<gene>
    <name evidence="1" type="ORF">CU669_19345</name>
</gene>
<accession>A0A364NT54</accession>
<dbReference type="AlphaFoldDB" id="A0A364NT54"/>
<evidence type="ECO:0008006" key="3">
    <source>
        <dbReference type="Google" id="ProtNLM"/>
    </source>
</evidence>
<name>A0A364NT54_9PROT</name>
<reference evidence="1 2" key="1">
    <citation type="submission" date="2017-11" db="EMBL/GenBank/DDBJ databases">
        <title>Draft genome sequence of magnetotactic bacterium Magnetospirillum kuznetsovii LBB-42.</title>
        <authorList>
            <person name="Grouzdev D.S."/>
            <person name="Rysina M.S."/>
            <person name="Baslerov R.V."/>
            <person name="Koziaeva V."/>
        </authorList>
    </citation>
    <scope>NUCLEOTIDE SEQUENCE [LARGE SCALE GENOMIC DNA]</scope>
    <source>
        <strain evidence="1 2">LBB-42</strain>
    </source>
</reference>
<proteinExistence type="predicted"/>
<protein>
    <recommendedName>
        <fullName evidence="3">Nucleoside 2-deoxyribosyltransferase</fullName>
    </recommendedName>
</protein>
<dbReference type="InterPro" id="IPR036490">
    <property type="entry name" value="ThsB_TIR-like_sf"/>
</dbReference>
<keyword evidence="2" id="KW-1185">Reference proteome</keyword>
<dbReference type="RefSeq" id="WP_112147239.1">
    <property type="nucleotide sequence ID" value="NZ_PGTO01000028.1"/>
</dbReference>
<comment type="caution">
    <text evidence="1">The sequence shown here is derived from an EMBL/GenBank/DDBJ whole genome shotgun (WGS) entry which is preliminary data.</text>
</comment>
<sequence>MTSFTDITILHAWRFDDLFTEMEGMLHSVPGFEYRNFGLPWHDPAYQPSTEEGLEYLRNRAEVQVLPAQVAIAIPELFASDRGRQWAEIELNVCATENKPVLVATKDPSKIPDWLATRATKTVAWDASAVVAAVRRLAGHPVD</sequence>
<evidence type="ECO:0000313" key="2">
    <source>
        <dbReference type="Proteomes" id="UP000251075"/>
    </source>
</evidence>
<dbReference type="Proteomes" id="UP000251075">
    <property type="component" value="Unassembled WGS sequence"/>
</dbReference>
<organism evidence="1 2">
    <name type="scientific">Paramagnetospirillum kuznetsovii</name>
    <dbReference type="NCBI Taxonomy" id="2053833"/>
    <lineage>
        <taxon>Bacteria</taxon>
        <taxon>Pseudomonadati</taxon>
        <taxon>Pseudomonadota</taxon>
        <taxon>Alphaproteobacteria</taxon>
        <taxon>Rhodospirillales</taxon>
        <taxon>Magnetospirillaceae</taxon>
        <taxon>Paramagnetospirillum</taxon>
    </lineage>
</organism>
<dbReference type="EMBL" id="PGTO01000028">
    <property type="protein sequence ID" value="RAU20263.1"/>
    <property type="molecule type" value="Genomic_DNA"/>
</dbReference>
<evidence type="ECO:0000313" key="1">
    <source>
        <dbReference type="EMBL" id="RAU20263.1"/>
    </source>
</evidence>
<dbReference type="Gene3D" id="3.40.50.9200">
    <property type="entry name" value="Hypothetical protein MTH538"/>
    <property type="match status" value="1"/>
</dbReference>